<evidence type="ECO:0000313" key="1">
    <source>
        <dbReference type="EMBL" id="EEG35088.1"/>
    </source>
</evidence>
<organism evidence="1 2">
    <name type="scientific">Anaerobutyricum hallii DSM 3353</name>
    <dbReference type="NCBI Taxonomy" id="411469"/>
    <lineage>
        <taxon>Bacteria</taxon>
        <taxon>Bacillati</taxon>
        <taxon>Bacillota</taxon>
        <taxon>Clostridia</taxon>
        <taxon>Lachnospirales</taxon>
        <taxon>Lachnospiraceae</taxon>
        <taxon>Anaerobutyricum</taxon>
    </lineage>
</organism>
<reference evidence="1 2" key="2">
    <citation type="submission" date="2009-02" db="EMBL/GenBank/DDBJ databases">
        <title>Draft genome sequence of Eubacterium hallii (DSM 3353).</title>
        <authorList>
            <person name="Sudarsanam P."/>
            <person name="Ley R."/>
            <person name="Guruge J."/>
            <person name="Turnbaugh P.J."/>
            <person name="Mahowald M."/>
            <person name="Liep D."/>
            <person name="Gordon J."/>
        </authorList>
    </citation>
    <scope>NUCLEOTIDE SEQUENCE [LARGE SCALE GENOMIC DNA]</scope>
    <source>
        <strain evidence="1 2">DSM 3353</strain>
    </source>
</reference>
<dbReference type="Proteomes" id="UP000003174">
    <property type="component" value="Unassembled WGS sequence"/>
</dbReference>
<reference evidence="1 2" key="1">
    <citation type="submission" date="2009-01" db="EMBL/GenBank/DDBJ databases">
        <authorList>
            <person name="Fulton L."/>
            <person name="Clifton S."/>
            <person name="Fulton B."/>
            <person name="Xu J."/>
            <person name="Minx P."/>
            <person name="Pepin K.H."/>
            <person name="Johnson M."/>
            <person name="Bhonagiri V."/>
            <person name="Nash W.E."/>
            <person name="Mardis E.R."/>
            <person name="Wilson R.K."/>
        </authorList>
    </citation>
    <scope>NUCLEOTIDE SEQUENCE [LARGE SCALE GENOMIC DNA]</scope>
    <source>
        <strain evidence="1 2">DSM 3353</strain>
    </source>
</reference>
<comment type="caution">
    <text evidence="1">The sequence shown here is derived from an EMBL/GenBank/DDBJ whole genome shotgun (WGS) entry which is preliminary data.</text>
</comment>
<dbReference type="EMBL" id="ACEP01000152">
    <property type="protein sequence ID" value="EEG35088.1"/>
    <property type="molecule type" value="Genomic_DNA"/>
</dbReference>
<accession>C0F063</accession>
<gene>
    <name evidence="1" type="ORF">EUBHAL_03074</name>
</gene>
<evidence type="ECO:0000313" key="2">
    <source>
        <dbReference type="Proteomes" id="UP000003174"/>
    </source>
</evidence>
<proteinExistence type="predicted"/>
<name>C0F063_9FIRM</name>
<protein>
    <submittedName>
        <fullName evidence="1">Uncharacterized protein</fullName>
    </submittedName>
</protein>
<sequence length="54" mass="6761">MSKLYLKLQKKAREKRKKNALFLVHSFSFCKFWKRGSHNIIFNNYAFYYFYNLE</sequence>
<dbReference type="AlphaFoldDB" id="C0F063"/>